<sequence length="107" mass="12021">MTYTSSTFQGFVRESYGVSLEEALGQCEYYVPSRSLRNCLLNGSIPGYIGQISGMKHMCSYEIGKISTAADDSMMEHGYYFTKGWKEDISMLLGDVLLFKLDGESHF</sequence>
<evidence type="ECO:0000313" key="1">
    <source>
        <dbReference type="EMBL" id="KAI3795669.1"/>
    </source>
</evidence>
<organism evidence="1 2">
    <name type="scientific">Smallanthus sonchifolius</name>
    <dbReference type="NCBI Taxonomy" id="185202"/>
    <lineage>
        <taxon>Eukaryota</taxon>
        <taxon>Viridiplantae</taxon>
        <taxon>Streptophyta</taxon>
        <taxon>Embryophyta</taxon>
        <taxon>Tracheophyta</taxon>
        <taxon>Spermatophyta</taxon>
        <taxon>Magnoliopsida</taxon>
        <taxon>eudicotyledons</taxon>
        <taxon>Gunneridae</taxon>
        <taxon>Pentapetalae</taxon>
        <taxon>asterids</taxon>
        <taxon>campanulids</taxon>
        <taxon>Asterales</taxon>
        <taxon>Asteraceae</taxon>
        <taxon>Asteroideae</taxon>
        <taxon>Heliantheae alliance</taxon>
        <taxon>Millerieae</taxon>
        <taxon>Smallanthus</taxon>
    </lineage>
</organism>
<dbReference type="Proteomes" id="UP001056120">
    <property type="component" value="Linkage Group LG12"/>
</dbReference>
<reference evidence="2" key="1">
    <citation type="journal article" date="2022" name="Mol. Ecol. Resour.">
        <title>The genomes of chicory, endive, great burdock and yacon provide insights into Asteraceae palaeo-polyploidization history and plant inulin production.</title>
        <authorList>
            <person name="Fan W."/>
            <person name="Wang S."/>
            <person name="Wang H."/>
            <person name="Wang A."/>
            <person name="Jiang F."/>
            <person name="Liu H."/>
            <person name="Zhao H."/>
            <person name="Xu D."/>
            <person name="Zhang Y."/>
        </authorList>
    </citation>
    <scope>NUCLEOTIDE SEQUENCE [LARGE SCALE GENOMIC DNA]</scope>
    <source>
        <strain evidence="2">cv. Yunnan</strain>
    </source>
</reference>
<proteinExistence type="predicted"/>
<dbReference type="EMBL" id="CM042029">
    <property type="protein sequence ID" value="KAI3795669.1"/>
    <property type="molecule type" value="Genomic_DNA"/>
</dbReference>
<keyword evidence="2" id="KW-1185">Reference proteome</keyword>
<protein>
    <submittedName>
        <fullName evidence="1">Uncharacterized protein</fullName>
    </submittedName>
</protein>
<evidence type="ECO:0000313" key="2">
    <source>
        <dbReference type="Proteomes" id="UP001056120"/>
    </source>
</evidence>
<reference evidence="1 2" key="2">
    <citation type="journal article" date="2022" name="Mol. Ecol. Resour.">
        <title>The genomes of chicory, endive, great burdock and yacon provide insights into Asteraceae paleo-polyploidization history and plant inulin production.</title>
        <authorList>
            <person name="Fan W."/>
            <person name="Wang S."/>
            <person name="Wang H."/>
            <person name="Wang A."/>
            <person name="Jiang F."/>
            <person name="Liu H."/>
            <person name="Zhao H."/>
            <person name="Xu D."/>
            <person name="Zhang Y."/>
        </authorList>
    </citation>
    <scope>NUCLEOTIDE SEQUENCE [LARGE SCALE GENOMIC DNA]</scope>
    <source>
        <strain evidence="2">cv. Yunnan</strain>
        <tissue evidence="1">Leaves</tissue>
    </source>
</reference>
<accession>A0ACB9HIB5</accession>
<comment type="caution">
    <text evidence="1">The sequence shown here is derived from an EMBL/GenBank/DDBJ whole genome shotgun (WGS) entry which is preliminary data.</text>
</comment>
<gene>
    <name evidence="1" type="ORF">L1987_38326</name>
</gene>
<name>A0ACB9HIB5_9ASTR</name>